<evidence type="ECO:0000313" key="2">
    <source>
        <dbReference type="EMBL" id="EER15979.1"/>
    </source>
</evidence>
<accession>C5KHB7</accession>
<dbReference type="Proteomes" id="UP000007800">
    <property type="component" value="Unassembled WGS sequence"/>
</dbReference>
<protein>
    <submittedName>
        <fullName evidence="2">Uncharacterized protein</fullName>
    </submittedName>
</protein>
<name>C5KHB7_PERM5</name>
<dbReference type="GeneID" id="9061507"/>
<dbReference type="EMBL" id="GG673069">
    <property type="protein sequence ID" value="EER15979.1"/>
    <property type="molecule type" value="Genomic_DNA"/>
</dbReference>
<dbReference type="RefSeq" id="XP_002784183.1">
    <property type="nucleotide sequence ID" value="XM_002784137.1"/>
</dbReference>
<dbReference type="AlphaFoldDB" id="C5KHB7"/>
<keyword evidence="3" id="KW-1185">Reference proteome</keyword>
<evidence type="ECO:0000313" key="3">
    <source>
        <dbReference type="Proteomes" id="UP000007800"/>
    </source>
</evidence>
<organism evidence="3">
    <name type="scientific">Perkinsus marinus (strain ATCC 50983 / TXsc)</name>
    <dbReference type="NCBI Taxonomy" id="423536"/>
    <lineage>
        <taxon>Eukaryota</taxon>
        <taxon>Sar</taxon>
        <taxon>Alveolata</taxon>
        <taxon>Perkinsozoa</taxon>
        <taxon>Perkinsea</taxon>
        <taxon>Perkinsida</taxon>
        <taxon>Perkinsidae</taxon>
        <taxon>Perkinsus</taxon>
    </lineage>
</organism>
<keyword evidence="1" id="KW-0175">Coiled coil</keyword>
<feature type="coiled-coil region" evidence="1">
    <location>
        <begin position="303"/>
        <end position="357"/>
    </location>
</feature>
<evidence type="ECO:0000256" key="1">
    <source>
        <dbReference type="SAM" id="Coils"/>
    </source>
</evidence>
<gene>
    <name evidence="2" type="ORF">Pmar_PMAR003440</name>
</gene>
<dbReference type="OMA" id="YLCWAPR"/>
<proteinExistence type="predicted"/>
<dbReference type="InParanoid" id="C5KHB7"/>
<reference evidence="2 3" key="1">
    <citation type="submission" date="2008-07" db="EMBL/GenBank/DDBJ databases">
        <authorList>
            <person name="El-Sayed N."/>
            <person name="Caler E."/>
            <person name="Inman J."/>
            <person name="Amedeo P."/>
            <person name="Hass B."/>
            <person name="Wortman J."/>
        </authorList>
    </citation>
    <scope>NUCLEOTIDE SEQUENCE [LARGE SCALE GENOMIC DNA]</scope>
    <source>
        <strain evidence="3">ATCC 50983 / TXsc</strain>
    </source>
</reference>
<sequence length="645" mass="72379">MIPFFEEPAILQPCSKPLRSEAATSAPPSPPGHEWLSISEEPTLPPVSWDAIHGHAQSRSGIIRGFPVNPLSRDRRAEMVKCAKFAVQGAASKLFPCRSIDDRRLVCRCGTARCYLCWAPRAGNIITGLKALKLPMQVREELDAILAEELLPFDRESFDGVMGLARRGQKLCRVLGTLDEIFGSASEDAPVDVDVCRLRRLLRVIEQRQHGGGPEAREHLLRLVKAFCREAERKAEDALRRRTVDLGGEWVLLPERPDTQDSSFDALDEYVCSAAEPISRLLVPIEDTLDNSATAVTRAAVRRRVEEERLAEQEASLKEAQIRSNIVDEEKGRLLDLARQSEKAAEAIEQLHKWRLQRIRKSKGIYKGLYHDDMELQIEELCRRPDRQLIQMGYGAAIDPLVVRAKNIQREFFYPPQLRTGVAGSEVSDADCPLTPSYERVWGPTGSHKPLPDHSDREVAISILERIYSTLSSPEVADDGMVNAAMQKAGDGIKAALDWSWLPEKKVVDTTQSHVVYEDIPNRPLDDNRVRGRSRRLVEEIMSTLYPLGIISSGSASPVSIRSPMKGSTECHKKVPTQESYFVDPWPAQETPAEHDSTRPIATDLMKQLGCGGRLRRSSIGGQMHTKDEEERRKLLMRFDELNSK</sequence>
<dbReference type="OrthoDB" id="441859at2759"/>